<evidence type="ECO:0000313" key="8">
    <source>
        <dbReference type="Proteomes" id="UP000594220"/>
    </source>
</evidence>
<reference evidence="7" key="2">
    <citation type="submission" date="2025-09" db="UniProtKB">
        <authorList>
            <consortium name="Ensembl"/>
        </authorList>
    </citation>
    <scope>IDENTIFICATION</scope>
</reference>
<evidence type="ECO:0000256" key="3">
    <source>
        <dbReference type="ARBA" id="ARBA00022729"/>
    </source>
</evidence>
<dbReference type="PROSITE" id="PS00263">
    <property type="entry name" value="NATRIURETIC_PEPTIDE"/>
    <property type="match status" value="1"/>
</dbReference>
<dbReference type="Pfam" id="PF00212">
    <property type="entry name" value="ANP"/>
    <property type="match status" value="1"/>
</dbReference>
<evidence type="ECO:0000313" key="7">
    <source>
        <dbReference type="Ensembl" id="ENSCPRP00005017299.1"/>
    </source>
</evidence>
<accession>A0A7M4F1Y7</accession>
<dbReference type="Ensembl" id="ENSCPRT00005020253.1">
    <property type="protein sequence ID" value="ENSCPRP00005017299.1"/>
    <property type="gene ID" value="ENSCPRG00005012051.1"/>
</dbReference>
<sequence length="137" mass="14294">MRHEPEAPGAAPAAPALLCSGFLQRGRLNSPKDQLLPQVNPPGLEHQYNHGLPSPPASSSPQASRARLPALHAPSRSGFPHMPPYTPQSSRELPKEAGGCVALSGVGWLRPPGKKGLARGCFGLKLDRIGSLSGLGC</sequence>
<dbReference type="PANTHER" id="PTHR12167:SF2">
    <property type="entry name" value="C-TYPE NATRIURETIC PEPTIDE"/>
    <property type="match status" value="1"/>
</dbReference>
<evidence type="ECO:0000256" key="2">
    <source>
        <dbReference type="ARBA" id="ARBA00022525"/>
    </source>
</evidence>
<evidence type="ECO:0000256" key="5">
    <source>
        <dbReference type="RuleBase" id="RU003686"/>
    </source>
</evidence>
<dbReference type="Proteomes" id="UP000594220">
    <property type="component" value="Unplaced"/>
</dbReference>
<keyword evidence="8" id="KW-1185">Reference proteome</keyword>
<dbReference type="GO" id="GO:0005179">
    <property type="term" value="F:hormone activity"/>
    <property type="evidence" value="ECO:0007669"/>
    <property type="project" value="InterPro"/>
</dbReference>
<dbReference type="AlphaFoldDB" id="A0A7M4F1Y7"/>
<dbReference type="GO" id="GO:0005576">
    <property type="term" value="C:extracellular region"/>
    <property type="evidence" value="ECO:0007669"/>
    <property type="project" value="UniProtKB-SubCell"/>
</dbReference>
<evidence type="ECO:0000256" key="6">
    <source>
        <dbReference type="SAM" id="MobiDB-lite"/>
    </source>
</evidence>
<keyword evidence="3" id="KW-0732">Signal</keyword>
<dbReference type="InterPro" id="IPR002406">
    <property type="entry name" value="C_natriurtcpep"/>
</dbReference>
<dbReference type="SMART" id="SM00183">
    <property type="entry name" value="NAT_PEP"/>
    <property type="match status" value="1"/>
</dbReference>
<evidence type="ECO:0008006" key="9">
    <source>
        <dbReference type="Google" id="ProtNLM"/>
    </source>
</evidence>
<organism evidence="7 8">
    <name type="scientific">Crocodylus porosus</name>
    <name type="common">Saltwater crocodile</name>
    <name type="synonym">Estuarine crocodile</name>
    <dbReference type="NCBI Taxonomy" id="8502"/>
    <lineage>
        <taxon>Eukaryota</taxon>
        <taxon>Metazoa</taxon>
        <taxon>Chordata</taxon>
        <taxon>Craniata</taxon>
        <taxon>Vertebrata</taxon>
        <taxon>Euteleostomi</taxon>
        <taxon>Archelosauria</taxon>
        <taxon>Archosauria</taxon>
        <taxon>Crocodylia</taxon>
        <taxon>Longirostres</taxon>
        <taxon>Crocodylidae</taxon>
        <taxon>Crocodylus</taxon>
    </lineage>
</organism>
<keyword evidence="2" id="KW-0964">Secreted</keyword>
<dbReference type="PRINTS" id="PR00710">
    <property type="entry name" value="NATPEPTIDES"/>
</dbReference>
<evidence type="ECO:0000256" key="1">
    <source>
        <dbReference type="ARBA" id="ARBA00004613"/>
    </source>
</evidence>
<dbReference type="GO" id="GO:0006182">
    <property type="term" value="P:cGMP biosynthetic process"/>
    <property type="evidence" value="ECO:0007669"/>
    <property type="project" value="TreeGrafter"/>
</dbReference>
<keyword evidence="4 5" id="KW-0838">Vasoactive</keyword>
<evidence type="ECO:0000256" key="4">
    <source>
        <dbReference type="ARBA" id="ARBA00022858"/>
    </source>
</evidence>
<feature type="region of interest" description="Disordered" evidence="6">
    <location>
        <begin position="27"/>
        <end position="93"/>
    </location>
</feature>
<name>A0A7M4F1Y7_CROPO</name>
<dbReference type="InterPro" id="IPR030480">
    <property type="entry name" value="Natr_peptide_CS"/>
</dbReference>
<dbReference type="PANTHER" id="PTHR12167">
    <property type="entry name" value="C-TYPE NATRIURETIC PEPTIDE"/>
    <property type="match status" value="1"/>
</dbReference>
<reference evidence="7" key="1">
    <citation type="submission" date="2025-08" db="UniProtKB">
        <authorList>
            <consortium name="Ensembl"/>
        </authorList>
    </citation>
    <scope>IDENTIFICATION</scope>
</reference>
<comment type="subcellular location">
    <subcellularLocation>
        <location evidence="1 5">Secreted</location>
    </subcellularLocation>
</comment>
<comment type="similarity">
    <text evidence="5">Belongs to the natriuretic peptide family.</text>
</comment>
<dbReference type="PRINTS" id="PR00713">
    <property type="entry name" value="CNATPEPTIDE"/>
</dbReference>
<feature type="compositionally biased region" description="Low complexity" evidence="6">
    <location>
        <begin position="59"/>
        <end position="70"/>
    </location>
</feature>
<dbReference type="GO" id="GO:0097746">
    <property type="term" value="P:blood vessel diameter maintenance"/>
    <property type="evidence" value="ECO:0007669"/>
    <property type="project" value="UniProtKB-KW"/>
</dbReference>
<protein>
    <recommendedName>
        <fullName evidence="9">Natriuretic peptide C</fullName>
    </recommendedName>
</protein>
<proteinExistence type="inferred from homology"/>
<dbReference type="InterPro" id="IPR000663">
    <property type="entry name" value="Natr_peptide"/>
</dbReference>
<dbReference type="GO" id="GO:0007168">
    <property type="term" value="P:receptor guanylyl cyclase signaling pathway"/>
    <property type="evidence" value="ECO:0007669"/>
    <property type="project" value="TreeGrafter"/>
</dbReference>